<dbReference type="GO" id="GO:0045087">
    <property type="term" value="P:innate immune response"/>
    <property type="evidence" value="ECO:0007669"/>
    <property type="project" value="InterPro"/>
</dbReference>
<comment type="similarity">
    <text evidence="3 10">Belongs to the beta-defensin family.</text>
</comment>
<dbReference type="PANTHER" id="PTHR15001">
    <property type="entry name" value="BETA-DEFENSIN 123-RELATED"/>
    <property type="match status" value="1"/>
</dbReference>
<evidence type="ECO:0000259" key="11">
    <source>
        <dbReference type="Pfam" id="PF13841"/>
    </source>
</evidence>
<evidence type="ECO:0000256" key="8">
    <source>
        <dbReference type="ARBA" id="ARBA00023022"/>
    </source>
</evidence>
<evidence type="ECO:0000256" key="7">
    <source>
        <dbReference type="ARBA" id="ARBA00022940"/>
    </source>
</evidence>
<dbReference type="Pfam" id="PF13841">
    <property type="entry name" value="Defensin_beta_2"/>
    <property type="match status" value="1"/>
</dbReference>
<dbReference type="GO" id="GO:0005576">
    <property type="term" value="C:extracellular region"/>
    <property type="evidence" value="ECO:0007669"/>
    <property type="project" value="UniProtKB-SubCell"/>
</dbReference>
<dbReference type="PANTHER" id="PTHR15001:SF3">
    <property type="entry name" value="BETA-DEFENSIN 123"/>
    <property type="match status" value="1"/>
</dbReference>
<evidence type="ECO:0000256" key="5">
    <source>
        <dbReference type="ARBA" id="ARBA00022529"/>
    </source>
</evidence>
<evidence type="ECO:0000313" key="13">
    <source>
        <dbReference type="Proteomes" id="UP000700334"/>
    </source>
</evidence>
<keyword evidence="6 10" id="KW-0732">Signal</keyword>
<proteinExistence type="inferred from homology"/>
<keyword evidence="5 10" id="KW-0929">Antimicrobial</keyword>
<feature type="signal peptide" evidence="10">
    <location>
        <begin position="1"/>
        <end position="20"/>
    </location>
</feature>
<keyword evidence="8 10" id="KW-0044">Antibiotic</keyword>
<evidence type="ECO:0000256" key="1">
    <source>
        <dbReference type="ARBA" id="ARBA00002878"/>
    </source>
</evidence>
<gene>
    <name evidence="12" type="ORF">J0S82_001918</name>
</gene>
<dbReference type="OrthoDB" id="9833815at2759"/>
<feature type="domain" description="Beta-defensin" evidence="11">
    <location>
        <begin position="173"/>
        <end position="204"/>
    </location>
</feature>
<dbReference type="EMBL" id="JAGFMF010011394">
    <property type="protein sequence ID" value="KAG8524142.1"/>
    <property type="molecule type" value="Genomic_DNA"/>
</dbReference>
<sequence length="264" mass="29333">MHLLLLIFTVCGLLTVTTKGSDSTKPPPVAFTGDEEYDVDFRVKFTTVNYLIPHNPGLPSYLPCAFLNLDGDVGSGITQKAHGGVSRGYCAELLIGEAGQTAKVEKLRTLLASSLQPTDWHECIRTQASEEGGSGCDSLHQAPWLSPPLAMRLLLIVAVLLLQKATVTEQLKKCWGEYIQGHCRKVCRVTEIRRVLCENGKYCCLNILDLEERQKITKPPRPKPPTFAYTFPQDDYMHTETISINEGEEFHVFSLLVSPSSERP</sequence>
<evidence type="ECO:0000256" key="9">
    <source>
        <dbReference type="ARBA" id="ARBA00023157"/>
    </source>
</evidence>
<evidence type="ECO:0000256" key="6">
    <source>
        <dbReference type="ARBA" id="ARBA00022729"/>
    </source>
</evidence>
<evidence type="ECO:0000256" key="10">
    <source>
        <dbReference type="RuleBase" id="RU231113"/>
    </source>
</evidence>
<keyword evidence="7 10" id="KW-0211">Defensin</keyword>
<dbReference type="InterPro" id="IPR025933">
    <property type="entry name" value="Beta_defensin_dom"/>
</dbReference>
<accession>A0A8J6AVV4</accession>
<dbReference type="GO" id="GO:0042742">
    <property type="term" value="P:defense response to bacterium"/>
    <property type="evidence" value="ECO:0007669"/>
    <property type="project" value="UniProtKB-UniRule"/>
</dbReference>
<evidence type="ECO:0000313" key="12">
    <source>
        <dbReference type="EMBL" id="KAG8524142.1"/>
    </source>
</evidence>
<dbReference type="InterPro" id="IPR050544">
    <property type="entry name" value="Beta-defensin"/>
</dbReference>
<evidence type="ECO:0000256" key="3">
    <source>
        <dbReference type="ARBA" id="ARBA00007371"/>
    </source>
</evidence>
<feature type="chain" id="PRO_5035341342" description="Beta-defensin" evidence="10">
    <location>
        <begin position="21"/>
        <end position="264"/>
    </location>
</feature>
<comment type="function">
    <text evidence="1 10">Has antibacterial activity.</text>
</comment>
<protein>
    <recommendedName>
        <fullName evidence="10">Beta-defensin</fullName>
    </recommendedName>
</protein>
<keyword evidence="4 10" id="KW-0964">Secreted</keyword>
<comment type="subcellular location">
    <subcellularLocation>
        <location evidence="2 10">Secreted</location>
    </subcellularLocation>
</comment>
<dbReference type="Proteomes" id="UP000700334">
    <property type="component" value="Unassembled WGS sequence"/>
</dbReference>
<keyword evidence="9" id="KW-1015">Disulfide bond</keyword>
<dbReference type="AlphaFoldDB" id="A0A8J6AVV4"/>
<evidence type="ECO:0000256" key="4">
    <source>
        <dbReference type="ARBA" id="ARBA00022525"/>
    </source>
</evidence>
<organism evidence="12 13">
    <name type="scientific">Galemys pyrenaicus</name>
    <name type="common">Iberian desman</name>
    <name type="synonym">Pyrenean desman</name>
    <dbReference type="NCBI Taxonomy" id="202257"/>
    <lineage>
        <taxon>Eukaryota</taxon>
        <taxon>Metazoa</taxon>
        <taxon>Chordata</taxon>
        <taxon>Craniata</taxon>
        <taxon>Vertebrata</taxon>
        <taxon>Euteleostomi</taxon>
        <taxon>Mammalia</taxon>
        <taxon>Eutheria</taxon>
        <taxon>Laurasiatheria</taxon>
        <taxon>Eulipotyphla</taxon>
        <taxon>Talpidae</taxon>
        <taxon>Galemys</taxon>
    </lineage>
</organism>
<evidence type="ECO:0000256" key="2">
    <source>
        <dbReference type="ARBA" id="ARBA00004613"/>
    </source>
</evidence>
<reference evidence="12" key="1">
    <citation type="journal article" date="2021" name="Evol. Appl.">
        <title>The genome of the Pyrenean desman and the effects of bottlenecks and inbreeding on the genomic landscape of an endangered species.</title>
        <authorList>
            <person name="Escoda L."/>
            <person name="Castresana J."/>
        </authorList>
    </citation>
    <scope>NUCLEOTIDE SEQUENCE</scope>
    <source>
        <strain evidence="12">IBE-C5619</strain>
    </source>
</reference>
<keyword evidence="13" id="KW-1185">Reference proteome</keyword>
<name>A0A8J6AVV4_GALPY</name>
<comment type="caution">
    <text evidence="12">The sequence shown here is derived from an EMBL/GenBank/DDBJ whole genome shotgun (WGS) entry which is preliminary data.</text>
</comment>